<dbReference type="PANTHER" id="PTHR22911">
    <property type="entry name" value="ACYL-MALONYL CONDENSING ENZYME-RELATED"/>
    <property type="match status" value="1"/>
</dbReference>
<evidence type="ECO:0000256" key="2">
    <source>
        <dbReference type="SAM" id="Phobius"/>
    </source>
</evidence>
<dbReference type="InterPro" id="IPR000620">
    <property type="entry name" value="EamA_dom"/>
</dbReference>
<dbReference type="EMBL" id="FQVG01000005">
    <property type="protein sequence ID" value="SHE48833.1"/>
    <property type="molecule type" value="Genomic_DNA"/>
</dbReference>
<keyword evidence="2" id="KW-1133">Transmembrane helix</keyword>
<feature type="transmembrane region" description="Helical" evidence="2">
    <location>
        <begin position="70"/>
        <end position="89"/>
    </location>
</feature>
<reference evidence="5" key="1">
    <citation type="submission" date="2016-11" db="EMBL/GenBank/DDBJ databases">
        <authorList>
            <person name="Varghese N."/>
            <person name="Submissions S."/>
        </authorList>
    </citation>
    <scope>NUCLEOTIDE SEQUENCE [LARGE SCALE GENOMIC DNA]</scope>
    <source>
        <strain evidence="5">DSM 10124</strain>
    </source>
</reference>
<feature type="transmembrane region" description="Helical" evidence="2">
    <location>
        <begin position="38"/>
        <end position="58"/>
    </location>
</feature>
<evidence type="ECO:0000259" key="3">
    <source>
        <dbReference type="Pfam" id="PF00892"/>
    </source>
</evidence>
<feature type="transmembrane region" description="Helical" evidence="2">
    <location>
        <begin position="150"/>
        <end position="171"/>
    </location>
</feature>
<evidence type="ECO:0000313" key="4">
    <source>
        <dbReference type="EMBL" id="SHE48833.1"/>
    </source>
</evidence>
<evidence type="ECO:0000256" key="1">
    <source>
        <dbReference type="ARBA" id="ARBA00007362"/>
    </source>
</evidence>
<feature type="domain" description="EamA" evidence="3">
    <location>
        <begin position="152"/>
        <end position="284"/>
    </location>
</feature>
<feature type="transmembrane region" description="Helical" evidence="2">
    <location>
        <begin position="178"/>
        <end position="198"/>
    </location>
</feature>
<sequence length="288" mass="32321">MKTRGFIYAVISAVLFGSAGIFVKEGYSSNFSPVDLLMLQYIIAGVILFLICLIRYRDSLKLTKTMFKKLFIQGAIFNTLMTVFFYTSFKYLTAAEATLLLYTYPSMVAIYTSLFKKSRIGYKKVVSILFSFVGSVLVLNLFSIELTRGIYKGIIYGLLSAVFYSAMNIYAEEIVEDVNELVITFYTTMFSLIVLFIFNYKFTLKLSYVDFVSIKNALNLALFCEIIPLTLLYSAIKHIGPVSTSIISTLEIPSSAILGAVFLGEILSPIQIFGILIVVLSIIYLKKS</sequence>
<feature type="transmembrane region" description="Helical" evidence="2">
    <location>
        <begin position="218"/>
        <end position="236"/>
    </location>
</feature>
<keyword evidence="5" id="KW-1185">Reference proteome</keyword>
<dbReference type="RefSeq" id="WP_073247839.1">
    <property type="nucleotide sequence ID" value="NZ_FQVG01000005.1"/>
</dbReference>
<feature type="transmembrane region" description="Helical" evidence="2">
    <location>
        <begin position="5"/>
        <end position="23"/>
    </location>
</feature>
<dbReference type="SUPFAM" id="SSF103481">
    <property type="entry name" value="Multidrug resistance efflux transporter EmrE"/>
    <property type="match status" value="2"/>
</dbReference>
<dbReference type="Proteomes" id="UP000184423">
    <property type="component" value="Unassembled WGS sequence"/>
</dbReference>
<evidence type="ECO:0000313" key="5">
    <source>
        <dbReference type="Proteomes" id="UP000184423"/>
    </source>
</evidence>
<comment type="similarity">
    <text evidence="1">Belongs to the EamA transporter family.</text>
</comment>
<keyword evidence="2" id="KW-0812">Transmembrane</keyword>
<dbReference type="AlphaFoldDB" id="A0A1M4TWL9"/>
<name>A0A1M4TWL9_9CLOT</name>
<proteinExistence type="inferred from homology"/>
<dbReference type="InterPro" id="IPR037185">
    <property type="entry name" value="EmrE-like"/>
</dbReference>
<accession>A0A1M4TWL9</accession>
<organism evidence="4 5">
    <name type="scientific">Caloramator proteoclasticus DSM 10124</name>
    <dbReference type="NCBI Taxonomy" id="1121262"/>
    <lineage>
        <taxon>Bacteria</taxon>
        <taxon>Bacillati</taxon>
        <taxon>Bacillota</taxon>
        <taxon>Clostridia</taxon>
        <taxon>Eubacteriales</taxon>
        <taxon>Clostridiaceae</taxon>
        <taxon>Caloramator</taxon>
    </lineage>
</organism>
<feature type="domain" description="EamA" evidence="3">
    <location>
        <begin position="4"/>
        <end position="139"/>
    </location>
</feature>
<dbReference type="PANTHER" id="PTHR22911:SF137">
    <property type="entry name" value="SOLUTE CARRIER FAMILY 35 MEMBER G2-RELATED"/>
    <property type="match status" value="1"/>
</dbReference>
<feature type="transmembrane region" description="Helical" evidence="2">
    <location>
        <begin position="126"/>
        <end position="144"/>
    </location>
</feature>
<gene>
    <name evidence="4" type="ORF">SAMN02746091_00508</name>
</gene>
<protein>
    <submittedName>
        <fullName evidence="4">Permease of the drug/metabolite transporter (DMT) superfamily</fullName>
    </submittedName>
</protein>
<dbReference type="Pfam" id="PF00892">
    <property type="entry name" value="EamA"/>
    <property type="match status" value="2"/>
</dbReference>
<dbReference type="GO" id="GO:0016020">
    <property type="term" value="C:membrane"/>
    <property type="evidence" value="ECO:0007669"/>
    <property type="project" value="InterPro"/>
</dbReference>
<feature type="transmembrane region" description="Helical" evidence="2">
    <location>
        <begin position="257"/>
        <end position="285"/>
    </location>
</feature>
<keyword evidence="2" id="KW-0472">Membrane</keyword>